<evidence type="ECO:0000313" key="3">
    <source>
        <dbReference type="Proteomes" id="UP000596660"/>
    </source>
</evidence>
<feature type="compositionally biased region" description="Basic residues" evidence="1">
    <location>
        <begin position="1"/>
        <end position="11"/>
    </location>
</feature>
<sequence length="266" mass="29001">MRPVSRRKVAANRKAPPSPPSRPKSRKRADVEEQKMVIEVEEPVFLSEGEAEEPCCCNSANFTCKVSVVSDMLDEDRQLIVERSGFGDLFKPKNMKLSRQFSYWLMSRVDGERSLFEAGDVRHPWVPQDSVKPYEISIANEDSGGKQNNVDKASSLDERLGKLDDKIVMGDKQIIGAGVAGVAAAEGNFEATGEAHMNQEVGDVDFSAVFGVFCTGDNGGLEDDFSTSNGGGVQDEDVQKNSEGGQSKRDHSVGIRPRKTSAKGLQ</sequence>
<dbReference type="Gramene" id="AUR62018033-RA">
    <property type="protein sequence ID" value="AUR62018033-RA:cds"/>
    <property type="gene ID" value="AUR62018033"/>
</dbReference>
<reference evidence="2" key="1">
    <citation type="journal article" date="2017" name="Nature">
        <title>The genome of Chenopodium quinoa.</title>
        <authorList>
            <person name="Jarvis D.E."/>
            <person name="Ho Y.S."/>
            <person name="Lightfoot D.J."/>
            <person name="Schmoeckel S.M."/>
            <person name="Li B."/>
            <person name="Borm T.J.A."/>
            <person name="Ohyanagi H."/>
            <person name="Mineta K."/>
            <person name="Michell C.T."/>
            <person name="Saber N."/>
            <person name="Kharbatia N.M."/>
            <person name="Rupper R.R."/>
            <person name="Sharp A.R."/>
            <person name="Dally N."/>
            <person name="Boughton B.A."/>
            <person name="Woo Y.H."/>
            <person name="Gao G."/>
            <person name="Schijlen E.G.W.M."/>
            <person name="Guo X."/>
            <person name="Momin A.A."/>
            <person name="Negrao S."/>
            <person name="Al-Babili S."/>
            <person name="Gehring C."/>
            <person name="Roessner U."/>
            <person name="Jung C."/>
            <person name="Murphy K."/>
            <person name="Arold S.T."/>
            <person name="Gojobori T."/>
            <person name="van der Linden C.G."/>
            <person name="van Loo E.N."/>
            <person name="Jellen E.N."/>
            <person name="Maughan P.J."/>
            <person name="Tester M."/>
        </authorList>
    </citation>
    <scope>NUCLEOTIDE SEQUENCE [LARGE SCALE GENOMIC DNA]</scope>
    <source>
        <strain evidence="2">cv. PI 614886</strain>
    </source>
</reference>
<protein>
    <submittedName>
        <fullName evidence="2">Uncharacterized protein</fullName>
    </submittedName>
</protein>
<feature type="region of interest" description="Disordered" evidence="1">
    <location>
        <begin position="222"/>
        <end position="266"/>
    </location>
</feature>
<evidence type="ECO:0000313" key="2">
    <source>
        <dbReference type="EnsemblPlants" id="AUR62018033-RA:cds"/>
    </source>
</evidence>
<accession>A0A803LS39</accession>
<keyword evidence="3" id="KW-1185">Reference proteome</keyword>
<name>A0A803LS39_CHEQI</name>
<dbReference type="Proteomes" id="UP000596660">
    <property type="component" value="Unplaced"/>
</dbReference>
<evidence type="ECO:0000256" key="1">
    <source>
        <dbReference type="SAM" id="MobiDB-lite"/>
    </source>
</evidence>
<proteinExistence type="predicted"/>
<feature type="compositionally biased region" description="Basic residues" evidence="1">
    <location>
        <begin position="256"/>
        <end position="266"/>
    </location>
</feature>
<organism evidence="2 3">
    <name type="scientific">Chenopodium quinoa</name>
    <name type="common">Quinoa</name>
    <dbReference type="NCBI Taxonomy" id="63459"/>
    <lineage>
        <taxon>Eukaryota</taxon>
        <taxon>Viridiplantae</taxon>
        <taxon>Streptophyta</taxon>
        <taxon>Embryophyta</taxon>
        <taxon>Tracheophyta</taxon>
        <taxon>Spermatophyta</taxon>
        <taxon>Magnoliopsida</taxon>
        <taxon>eudicotyledons</taxon>
        <taxon>Gunneridae</taxon>
        <taxon>Pentapetalae</taxon>
        <taxon>Caryophyllales</taxon>
        <taxon>Chenopodiaceae</taxon>
        <taxon>Chenopodioideae</taxon>
        <taxon>Atripliceae</taxon>
        <taxon>Chenopodium</taxon>
    </lineage>
</organism>
<reference evidence="2" key="2">
    <citation type="submission" date="2021-03" db="UniProtKB">
        <authorList>
            <consortium name="EnsemblPlants"/>
        </authorList>
    </citation>
    <scope>IDENTIFICATION</scope>
</reference>
<dbReference type="AlphaFoldDB" id="A0A803LS39"/>
<feature type="region of interest" description="Disordered" evidence="1">
    <location>
        <begin position="1"/>
        <end position="33"/>
    </location>
</feature>
<dbReference type="EnsemblPlants" id="AUR62018033-RA">
    <property type="protein sequence ID" value="AUR62018033-RA:cds"/>
    <property type="gene ID" value="AUR62018033"/>
</dbReference>